<dbReference type="InterPro" id="IPR015947">
    <property type="entry name" value="PUA-like_sf"/>
</dbReference>
<dbReference type="SUPFAM" id="SSF88697">
    <property type="entry name" value="PUA domain-like"/>
    <property type="match status" value="1"/>
</dbReference>
<name>A0A0C3C8B6_HEBCY</name>
<dbReference type="STRING" id="686832.A0A0C3C8B6"/>
<evidence type="ECO:0000313" key="4">
    <source>
        <dbReference type="EMBL" id="KIM40469.1"/>
    </source>
</evidence>
<dbReference type="Pfam" id="PF02182">
    <property type="entry name" value="SAD_SRA"/>
    <property type="match status" value="1"/>
</dbReference>
<evidence type="ECO:0000256" key="1">
    <source>
        <dbReference type="ARBA" id="ARBA00023242"/>
    </source>
</evidence>
<gene>
    <name evidence="4" type="ORF">M413DRAFT_445925</name>
</gene>
<dbReference type="GO" id="GO:0016567">
    <property type="term" value="P:protein ubiquitination"/>
    <property type="evidence" value="ECO:0007669"/>
    <property type="project" value="TreeGrafter"/>
</dbReference>
<dbReference type="EMBL" id="KN831782">
    <property type="protein sequence ID" value="KIM40469.1"/>
    <property type="molecule type" value="Genomic_DNA"/>
</dbReference>
<sequence>MSGVLKGSVMNAREGRNPFQFGEITGFPVGSRWKYRRDLCNDGVHAPTRGGIHGRSQVGTYSLVLSGGYEDDVDLGNELWVNLRSFHKL</sequence>
<evidence type="ECO:0000256" key="2">
    <source>
        <dbReference type="PROSITE-ProRule" id="PRU00358"/>
    </source>
</evidence>
<dbReference type="PROSITE" id="PS51015">
    <property type="entry name" value="YDG"/>
    <property type="match status" value="1"/>
</dbReference>
<dbReference type="InterPro" id="IPR036987">
    <property type="entry name" value="SRA-YDG_sf"/>
</dbReference>
<dbReference type="AlphaFoldDB" id="A0A0C3C8B6"/>
<evidence type="ECO:0000313" key="5">
    <source>
        <dbReference type="Proteomes" id="UP000053424"/>
    </source>
</evidence>
<dbReference type="Gene3D" id="2.30.280.10">
    <property type="entry name" value="SRA-YDG"/>
    <property type="match status" value="1"/>
</dbReference>
<dbReference type="Proteomes" id="UP000053424">
    <property type="component" value="Unassembled WGS sequence"/>
</dbReference>
<dbReference type="GO" id="GO:0005634">
    <property type="term" value="C:nucleus"/>
    <property type="evidence" value="ECO:0007669"/>
    <property type="project" value="UniProtKB-SubCell"/>
</dbReference>
<protein>
    <recommendedName>
        <fullName evidence="3">YDG domain-containing protein</fullName>
    </recommendedName>
</protein>
<proteinExistence type="predicted"/>
<feature type="domain" description="YDG" evidence="3">
    <location>
        <begin position="22"/>
        <end position="89"/>
    </location>
</feature>
<accession>A0A0C3C8B6</accession>
<dbReference type="GO" id="GO:0044027">
    <property type="term" value="P:negative regulation of gene expression via chromosomal CpG island methylation"/>
    <property type="evidence" value="ECO:0007669"/>
    <property type="project" value="TreeGrafter"/>
</dbReference>
<keyword evidence="5" id="KW-1185">Reference proteome</keyword>
<dbReference type="InterPro" id="IPR045134">
    <property type="entry name" value="UHRF1/2-like"/>
</dbReference>
<organism evidence="4 5">
    <name type="scientific">Hebeloma cylindrosporum</name>
    <dbReference type="NCBI Taxonomy" id="76867"/>
    <lineage>
        <taxon>Eukaryota</taxon>
        <taxon>Fungi</taxon>
        <taxon>Dikarya</taxon>
        <taxon>Basidiomycota</taxon>
        <taxon>Agaricomycotina</taxon>
        <taxon>Agaricomycetes</taxon>
        <taxon>Agaricomycetidae</taxon>
        <taxon>Agaricales</taxon>
        <taxon>Agaricineae</taxon>
        <taxon>Hymenogastraceae</taxon>
        <taxon>Hebeloma</taxon>
    </lineage>
</organism>
<dbReference type="OrthoDB" id="2270193at2759"/>
<reference evidence="4 5" key="1">
    <citation type="submission" date="2014-04" db="EMBL/GenBank/DDBJ databases">
        <authorList>
            <consortium name="DOE Joint Genome Institute"/>
            <person name="Kuo A."/>
            <person name="Gay G."/>
            <person name="Dore J."/>
            <person name="Kohler A."/>
            <person name="Nagy L.G."/>
            <person name="Floudas D."/>
            <person name="Copeland A."/>
            <person name="Barry K.W."/>
            <person name="Cichocki N."/>
            <person name="Veneault-Fourrey C."/>
            <person name="LaButti K."/>
            <person name="Lindquist E.A."/>
            <person name="Lipzen A."/>
            <person name="Lundell T."/>
            <person name="Morin E."/>
            <person name="Murat C."/>
            <person name="Sun H."/>
            <person name="Tunlid A."/>
            <person name="Henrissat B."/>
            <person name="Grigoriev I.V."/>
            <person name="Hibbett D.S."/>
            <person name="Martin F."/>
            <person name="Nordberg H.P."/>
            <person name="Cantor M.N."/>
            <person name="Hua S.X."/>
        </authorList>
    </citation>
    <scope>NUCLEOTIDE SEQUENCE [LARGE SCALE GENOMIC DNA]</scope>
    <source>
        <strain evidence="5">h7</strain>
    </source>
</reference>
<keyword evidence="1 2" id="KW-0539">Nucleus</keyword>
<dbReference type="PANTHER" id="PTHR14140">
    <property type="entry name" value="E3 UBIQUITIN-PROTEIN LIGASE UHRF-RELATED"/>
    <property type="match status" value="1"/>
</dbReference>
<reference evidence="5" key="2">
    <citation type="submission" date="2015-01" db="EMBL/GenBank/DDBJ databases">
        <title>Evolutionary Origins and Diversification of the Mycorrhizal Mutualists.</title>
        <authorList>
            <consortium name="DOE Joint Genome Institute"/>
            <consortium name="Mycorrhizal Genomics Consortium"/>
            <person name="Kohler A."/>
            <person name="Kuo A."/>
            <person name="Nagy L.G."/>
            <person name="Floudas D."/>
            <person name="Copeland A."/>
            <person name="Barry K.W."/>
            <person name="Cichocki N."/>
            <person name="Veneault-Fourrey C."/>
            <person name="LaButti K."/>
            <person name="Lindquist E.A."/>
            <person name="Lipzen A."/>
            <person name="Lundell T."/>
            <person name="Morin E."/>
            <person name="Murat C."/>
            <person name="Riley R."/>
            <person name="Ohm R."/>
            <person name="Sun H."/>
            <person name="Tunlid A."/>
            <person name="Henrissat B."/>
            <person name="Grigoriev I.V."/>
            <person name="Hibbett D.S."/>
            <person name="Martin F."/>
        </authorList>
    </citation>
    <scope>NUCLEOTIDE SEQUENCE [LARGE SCALE GENOMIC DNA]</scope>
    <source>
        <strain evidence="5">h7</strain>
    </source>
</reference>
<dbReference type="PANTHER" id="PTHR14140:SF27">
    <property type="entry name" value="OS04G0289800 PROTEIN"/>
    <property type="match status" value="1"/>
</dbReference>
<dbReference type="HOGENOM" id="CLU_2454977_0_0_1"/>
<comment type="subcellular location">
    <subcellularLocation>
        <location evidence="2">Nucleus</location>
    </subcellularLocation>
</comment>
<dbReference type="InterPro" id="IPR003105">
    <property type="entry name" value="SRA_YDG"/>
</dbReference>
<evidence type="ECO:0000259" key="3">
    <source>
        <dbReference type="PROSITE" id="PS51015"/>
    </source>
</evidence>
<dbReference type="GO" id="GO:0061630">
    <property type="term" value="F:ubiquitin protein ligase activity"/>
    <property type="evidence" value="ECO:0007669"/>
    <property type="project" value="TreeGrafter"/>
</dbReference>